<evidence type="ECO:0000313" key="1">
    <source>
        <dbReference type="EMBL" id="KAK4019446.1"/>
    </source>
</evidence>
<gene>
    <name evidence="1" type="ORF">OUZ56_001466</name>
</gene>
<reference evidence="1 2" key="1">
    <citation type="journal article" date="2023" name="Nucleic Acids Res.">
        <title>The hologenome of Daphnia magna reveals possible DNA methylation and microbiome-mediated evolution of the host genome.</title>
        <authorList>
            <person name="Chaturvedi A."/>
            <person name="Li X."/>
            <person name="Dhandapani V."/>
            <person name="Marshall H."/>
            <person name="Kissane S."/>
            <person name="Cuenca-Cambronero M."/>
            <person name="Asole G."/>
            <person name="Calvet F."/>
            <person name="Ruiz-Romero M."/>
            <person name="Marangio P."/>
            <person name="Guigo R."/>
            <person name="Rago D."/>
            <person name="Mirbahai L."/>
            <person name="Eastwood N."/>
            <person name="Colbourne J.K."/>
            <person name="Zhou J."/>
            <person name="Mallon E."/>
            <person name="Orsini L."/>
        </authorList>
    </citation>
    <scope>NUCLEOTIDE SEQUENCE [LARGE SCALE GENOMIC DNA]</scope>
    <source>
        <strain evidence="1">LRV0_1</strain>
    </source>
</reference>
<comment type="caution">
    <text evidence="1">The sequence shown here is derived from an EMBL/GenBank/DDBJ whole genome shotgun (WGS) entry which is preliminary data.</text>
</comment>
<dbReference type="EMBL" id="JAOYFB010000036">
    <property type="protein sequence ID" value="KAK4019446.1"/>
    <property type="molecule type" value="Genomic_DNA"/>
</dbReference>
<name>A0ABR0A2Q5_9CRUS</name>
<keyword evidence="2" id="KW-1185">Reference proteome</keyword>
<evidence type="ECO:0000313" key="2">
    <source>
        <dbReference type="Proteomes" id="UP001234178"/>
    </source>
</evidence>
<protein>
    <submittedName>
        <fullName evidence="1">Uncharacterized protein</fullName>
    </submittedName>
</protein>
<sequence length="67" mass="7715">MPNQSVTCKGGLIENRLEMHWLMPLIDSLPILCWLRVQFFETAKGMELSAMNCRLRLKEVPVDGQLL</sequence>
<organism evidence="1 2">
    <name type="scientific">Daphnia magna</name>
    <dbReference type="NCBI Taxonomy" id="35525"/>
    <lineage>
        <taxon>Eukaryota</taxon>
        <taxon>Metazoa</taxon>
        <taxon>Ecdysozoa</taxon>
        <taxon>Arthropoda</taxon>
        <taxon>Crustacea</taxon>
        <taxon>Branchiopoda</taxon>
        <taxon>Diplostraca</taxon>
        <taxon>Cladocera</taxon>
        <taxon>Anomopoda</taxon>
        <taxon>Daphniidae</taxon>
        <taxon>Daphnia</taxon>
    </lineage>
</organism>
<proteinExistence type="predicted"/>
<accession>A0ABR0A2Q5</accession>
<dbReference type="Proteomes" id="UP001234178">
    <property type="component" value="Unassembled WGS sequence"/>
</dbReference>